<dbReference type="Proteomes" id="UP000179807">
    <property type="component" value="Unassembled WGS sequence"/>
</dbReference>
<gene>
    <name evidence="1" type="ORF">TRFO_31297</name>
</gene>
<proteinExistence type="predicted"/>
<dbReference type="EMBL" id="MLAK01000896">
    <property type="protein sequence ID" value="OHT01743.1"/>
    <property type="molecule type" value="Genomic_DNA"/>
</dbReference>
<dbReference type="VEuPathDB" id="TrichDB:TRFO_31297"/>
<dbReference type="AlphaFoldDB" id="A0A1J4JRG6"/>
<evidence type="ECO:0008006" key="3">
    <source>
        <dbReference type="Google" id="ProtNLM"/>
    </source>
</evidence>
<accession>A0A1J4JRG6</accession>
<comment type="caution">
    <text evidence="1">The sequence shown here is derived from an EMBL/GenBank/DDBJ whole genome shotgun (WGS) entry which is preliminary data.</text>
</comment>
<organism evidence="1 2">
    <name type="scientific">Tritrichomonas foetus</name>
    <dbReference type="NCBI Taxonomy" id="1144522"/>
    <lineage>
        <taxon>Eukaryota</taxon>
        <taxon>Metamonada</taxon>
        <taxon>Parabasalia</taxon>
        <taxon>Tritrichomonadida</taxon>
        <taxon>Tritrichomonadidae</taxon>
        <taxon>Tritrichomonas</taxon>
    </lineage>
</organism>
<protein>
    <recommendedName>
        <fullName evidence="3">Initiator binding domain-containing protein</fullName>
    </recommendedName>
</protein>
<dbReference type="InterPro" id="IPR036388">
    <property type="entry name" value="WH-like_DNA-bd_sf"/>
</dbReference>
<keyword evidence="2" id="KW-1185">Reference proteome</keyword>
<reference evidence="1" key="1">
    <citation type="submission" date="2016-10" db="EMBL/GenBank/DDBJ databases">
        <authorList>
            <person name="Benchimol M."/>
            <person name="Almeida L.G."/>
            <person name="Vasconcelos A.T."/>
            <person name="Perreira-Neves A."/>
            <person name="Rosa I.A."/>
            <person name="Tasca T."/>
            <person name="Bogo M.R."/>
            <person name="de Souza W."/>
        </authorList>
    </citation>
    <scope>NUCLEOTIDE SEQUENCE [LARGE SCALE GENOMIC DNA]</scope>
    <source>
        <strain evidence="1">K</strain>
    </source>
</reference>
<dbReference type="RefSeq" id="XP_068354879.1">
    <property type="nucleotide sequence ID" value="XM_068507857.1"/>
</dbReference>
<name>A0A1J4JRG6_9EUKA</name>
<sequence length="228" mass="26579">MMAPKRSRSSPFPLRLFERLNDSKLHPENIAENGATWLSNNVFAINTKRQAQIDKIKVNSVNHNYSCHGIIHVDVPIPPHLASASGSKRHKWYTFMDEDRKFTCSTTREEFEQGKMLRFRSKKELRTRREERNHQQNQSKVFVVPQIKERSDISLSCESNAELMNNDSNIEICSDIDEMEPRRNPLEDSSSEFDSEPFLPFMNGIEMPEVFFDMDDEIDFASITDNIF</sequence>
<evidence type="ECO:0000313" key="2">
    <source>
        <dbReference type="Proteomes" id="UP000179807"/>
    </source>
</evidence>
<dbReference type="GeneID" id="94842561"/>
<dbReference type="Gene3D" id="1.10.10.10">
    <property type="entry name" value="Winged helix-like DNA-binding domain superfamily/Winged helix DNA-binding domain"/>
    <property type="match status" value="1"/>
</dbReference>
<evidence type="ECO:0000313" key="1">
    <source>
        <dbReference type="EMBL" id="OHT01743.1"/>
    </source>
</evidence>